<feature type="compositionally biased region" description="Acidic residues" evidence="1">
    <location>
        <begin position="425"/>
        <end position="444"/>
    </location>
</feature>
<feature type="compositionally biased region" description="Low complexity" evidence="1">
    <location>
        <begin position="736"/>
        <end position="751"/>
    </location>
</feature>
<dbReference type="AlphaFoldDB" id="A0A6L2JQB0"/>
<name>A0A6L2JQB0_TANCI</name>
<feature type="compositionally biased region" description="Pro residues" evidence="1">
    <location>
        <begin position="756"/>
        <end position="765"/>
    </location>
</feature>
<evidence type="ECO:0000313" key="2">
    <source>
        <dbReference type="EMBL" id="GEU38045.1"/>
    </source>
</evidence>
<sequence length="765" mass="85081">MFDECLNPPPCVDPHVSKIITPGPAISTGTPSSTTIDQYAPSLRTSQTTQETPPLVIPLDVEEADHDIEVADMDNNPYAYFSNPEPSFKESSTRVVIPNNVHSTNQPPEHINKWTKDDPIDNEEGIDFEESFSLIARLEDIRIFIAFAAHINMVVYQMDKKIMFLNGILCEVDSCIDLTTFTDVDHAGCQGTRKSTSESMQLLGDRLSESYHMFIKYSTGQIPPKQSRDNGLQGKKTVDDSLETVDVSKESEPEPFKKKTASKRVVKKKVKTSADDNIILDPDVDLEVGKSISLAEAKEEEATKQVHVTHARIVTKSVPESTNKETATLKPKLKGVQSLTSAEKEAADFMKALKESKKTNKRKPGTGGSSEENYTIPGVCDESTVISATSNEGTDTKPGVLDEEKVITKENVILEWGSKQKSAYLEEDQLDDQEKDDKEESGEDDIYKYKIRVRKYKDEEMTNAEVEESRNDDEKETDTDKAYAKKIEEAKDDSKRAELPPTSSSLSISLVQETSSAAPITTLPLLSVSTTPHVPQQTTTPIPTPPIITETLNIITTVPKSETLTVVQLRVAKLEKDVSELGDALQKALQKHSIDLIQKHFVKPAPESSKIQSPTVNLKQGSEKSALGILKINRNPANQKLHHALMKALIEDENVVDKGVVDTVKDHKKHDDDDDDDDDDPYDDEDPQLDQTRVKLHQKALKLVSLLLQRNLLKNPIAEVVKDDVGEDLVRDNDQPQDTPKPRTTTTPNPKWFTQPPRPPTPDSK</sequence>
<feature type="region of interest" description="Disordered" evidence="1">
    <location>
        <begin position="663"/>
        <end position="688"/>
    </location>
</feature>
<accession>A0A6L2JQB0</accession>
<feature type="compositionally biased region" description="Acidic residues" evidence="1">
    <location>
        <begin position="672"/>
        <end position="688"/>
    </location>
</feature>
<protein>
    <submittedName>
        <fullName evidence="2">Retrovirus-related Pol polyprotein from transposon TNT 1-94</fullName>
    </submittedName>
</protein>
<feature type="region of interest" description="Disordered" evidence="1">
    <location>
        <begin position="350"/>
        <end position="378"/>
    </location>
</feature>
<feature type="region of interest" description="Disordered" evidence="1">
    <location>
        <begin position="721"/>
        <end position="765"/>
    </location>
</feature>
<feature type="region of interest" description="Disordered" evidence="1">
    <location>
        <begin position="418"/>
        <end position="448"/>
    </location>
</feature>
<evidence type="ECO:0000256" key="1">
    <source>
        <dbReference type="SAM" id="MobiDB-lite"/>
    </source>
</evidence>
<feature type="compositionally biased region" description="Basic and acidic residues" evidence="1">
    <location>
        <begin position="721"/>
        <end position="734"/>
    </location>
</feature>
<proteinExistence type="predicted"/>
<gene>
    <name evidence="2" type="ORF">Tci_010023</name>
</gene>
<organism evidence="2">
    <name type="scientific">Tanacetum cinerariifolium</name>
    <name type="common">Dalmatian daisy</name>
    <name type="synonym">Chrysanthemum cinerariifolium</name>
    <dbReference type="NCBI Taxonomy" id="118510"/>
    <lineage>
        <taxon>Eukaryota</taxon>
        <taxon>Viridiplantae</taxon>
        <taxon>Streptophyta</taxon>
        <taxon>Embryophyta</taxon>
        <taxon>Tracheophyta</taxon>
        <taxon>Spermatophyta</taxon>
        <taxon>Magnoliopsida</taxon>
        <taxon>eudicotyledons</taxon>
        <taxon>Gunneridae</taxon>
        <taxon>Pentapetalae</taxon>
        <taxon>asterids</taxon>
        <taxon>campanulids</taxon>
        <taxon>Asterales</taxon>
        <taxon>Asteraceae</taxon>
        <taxon>Asteroideae</taxon>
        <taxon>Anthemideae</taxon>
        <taxon>Anthemidinae</taxon>
        <taxon>Tanacetum</taxon>
    </lineage>
</organism>
<reference evidence="2" key="1">
    <citation type="journal article" date="2019" name="Sci. Rep.">
        <title>Draft genome of Tanacetum cinerariifolium, the natural source of mosquito coil.</title>
        <authorList>
            <person name="Yamashiro T."/>
            <person name="Shiraishi A."/>
            <person name="Satake H."/>
            <person name="Nakayama K."/>
        </authorList>
    </citation>
    <scope>NUCLEOTIDE SEQUENCE</scope>
</reference>
<feature type="region of interest" description="Disordered" evidence="1">
    <location>
        <begin position="220"/>
        <end position="239"/>
    </location>
</feature>
<dbReference type="EMBL" id="BKCJ010001005">
    <property type="protein sequence ID" value="GEU38045.1"/>
    <property type="molecule type" value="Genomic_DNA"/>
</dbReference>
<comment type="caution">
    <text evidence="2">The sequence shown here is derived from an EMBL/GenBank/DDBJ whole genome shotgun (WGS) entry which is preliminary data.</text>
</comment>